<dbReference type="Pfam" id="PF13456">
    <property type="entry name" value="RVT_3"/>
    <property type="match status" value="1"/>
</dbReference>
<dbReference type="PANTHER" id="PTHR47723:SF19">
    <property type="entry name" value="POLYNUCLEOTIDYL TRANSFERASE, RIBONUCLEASE H-LIKE SUPERFAMILY PROTEIN"/>
    <property type="match status" value="1"/>
</dbReference>
<gene>
    <name evidence="2" type="ORF">Ddye_015439</name>
</gene>
<dbReference type="InterPro" id="IPR053151">
    <property type="entry name" value="RNase_H-like"/>
</dbReference>
<dbReference type="GO" id="GO:0004523">
    <property type="term" value="F:RNA-DNA hybrid ribonuclease activity"/>
    <property type="evidence" value="ECO:0007669"/>
    <property type="project" value="InterPro"/>
</dbReference>
<dbReference type="AlphaFoldDB" id="A0AAD9U5P4"/>
<dbReference type="InterPro" id="IPR012337">
    <property type="entry name" value="RNaseH-like_sf"/>
</dbReference>
<dbReference type="SUPFAM" id="SSF53098">
    <property type="entry name" value="Ribonuclease H-like"/>
    <property type="match status" value="1"/>
</dbReference>
<name>A0AAD9U5P4_9ROSI</name>
<feature type="domain" description="RNase H type-1" evidence="1">
    <location>
        <begin position="174"/>
        <end position="264"/>
    </location>
</feature>
<dbReference type="CDD" id="cd06222">
    <property type="entry name" value="RNase_H_like"/>
    <property type="match status" value="1"/>
</dbReference>
<dbReference type="InterPro" id="IPR036397">
    <property type="entry name" value="RNaseH_sf"/>
</dbReference>
<reference evidence="2" key="1">
    <citation type="journal article" date="2023" name="Plant J.">
        <title>Genome sequences and population genomics provide insights into the demographic history, inbreeding, and mutation load of two 'living fossil' tree species of Dipteronia.</title>
        <authorList>
            <person name="Feng Y."/>
            <person name="Comes H.P."/>
            <person name="Chen J."/>
            <person name="Zhu S."/>
            <person name="Lu R."/>
            <person name="Zhang X."/>
            <person name="Li P."/>
            <person name="Qiu J."/>
            <person name="Olsen K.M."/>
            <person name="Qiu Y."/>
        </authorList>
    </citation>
    <scope>NUCLEOTIDE SEQUENCE</scope>
    <source>
        <strain evidence="2">KIB01</strain>
    </source>
</reference>
<dbReference type="PANTHER" id="PTHR47723">
    <property type="entry name" value="OS05G0353850 PROTEIN"/>
    <property type="match status" value="1"/>
</dbReference>
<sequence length="264" mass="30028">MCNWRARFKSLATYEMVQNKGISLASACDCCVPKARESIDHVLVTSQIGFRVWEFASRLLKVSCLMFNTWKTIISAWLICAKKSSLVGNHIGLLPSIITWCLWTRRCKERIEGQKINTMEVWTSVKMWLKKMAGDLKEHRQLNKQDLDLLNELNLEMSRLVSRKCQLVTWSRPPSGWIKLNCDGSCRNNPGSSRGGGILRDMDGNFKATFSAHFGLGTNNGAELRAMLEGIRLCKSLFFFPRHLPRFVKGVIRIDKAGMPSIRS</sequence>
<evidence type="ECO:0000313" key="2">
    <source>
        <dbReference type="EMBL" id="KAK2647950.1"/>
    </source>
</evidence>
<proteinExistence type="predicted"/>
<comment type="caution">
    <text evidence="2">The sequence shown here is derived from an EMBL/GenBank/DDBJ whole genome shotgun (WGS) entry which is preliminary data.</text>
</comment>
<dbReference type="EMBL" id="JANJYI010000005">
    <property type="protein sequence ID" value="KAK2647950.1"/>
    <property type="molecule type" value="Genomic_DNA"/>
</dbReference>
<dbReference type="InterPro" id="IPR002156">
    <property type="entry name" value="RNaseH_domain"/>
</dbReference>
<organism evidence="2 3">
    <name type="scientific">Dipteronia dyeriana</name>
    <dbReference type="NCBI Taxonomy" id="168575"/>
    <lineage>
        <taxon>Eukaryota</taxon>
        <taxon>Viridiplantae</taxon>
        <taxon>Streptophyta</taxon>
        <taxon>Embryophyta</taxon>
        <taxon>Tracheophyta</taxon>
        <taxon>Spermatophyta</taxon>
        <taxon>Magnoliopsida</taxon>
        <taxon>eudicotyledons</taxon>
        <taxon>Gunneridae</taxon>
        <taxon>Pentapetalae</taxon>
        <taxon>rosids</taxon>
        <taxon>malvids</taxon>
        <taxon>Sapindales</taxon>
        <taxon>Sapindaceae</taxon>
        <taxon>Hippocastanoideae</taxon>
        <taxon>Acereae</taxon>
        <taxon>Dipteronia</taxon>
    </lineage>
</organism>
<protein>
    <recommendedName>
        <fullName evidence="1">RNase H type-1 domain-containing protein</fullName>
    </recommendedName>
</protein>
<dbReference type="Proteomes" id="UP001280121">
    <property type="component" value="Unassembled WGS sequence"/>
</dbReference>
<dbReference type="InterPro" id="IPR044730">
    <property type="entry name" value="RNase_H-like_dom_plant"/>
</dbReference>
<dbReference type="Gene3D" id="3.30.420.10">
    <property type="entry name" value="Ribonuclease H-like superfamily/Ribonuclease H"/>
    <property type="match status" value="1"/>
</dbReference>
<evidence type="ECO:0000259" key="1">
    <source>
        <dbReference type="PROSITE" id="PS50879"/>
    </source>
</evidence>
<dbReference type="GO" id="GO:0003676">
    <property type="term" value="F:nucleic acid binding"/>
    <property type="evidence" value="ECO:0007669"/>
    <property type="project" value="InterPro"/>
</dbReference>
<accession>A0AAD9U5P4</accession>
<keyword evidence="3" id="KW-1185">Reference proteome</keyword>
<dbReference type="PROSITE" id="PS50879">
    <property type="entry name" value="RNASE_H_1"/>
    <property type="match status" value="1"/>
</dbReference>
<evidence type="ECO:0000313" key="3">
    <source>
        <dbReference type="Proteomes" id="UP001280121"/>
    </source>
</evidence>